<sequence>MPVELLQNGSVWDAFIDESPYGLLFHKWDHLKILEGYTGYTLLPYAIYKGNEIICLFPIFLKRFHGLNAVFSPPPMQGVVPYMGFVMSREFGMLKQSRKELYLKIVADEIRNELREISPGYLSLNLVPNFLDIRQFIWDRYDTRIHYSYLLNLEPSIDDIWNGLNSKLRMKLRKIEKEGFSLREEEGITNFYAAVSERFADPAIDIPMIRRHYFEDLLRAYPGFVHVYCLYGSSGELAGAVATQEYKRFLYWVGSPKMDAAANEYLQWLLIRKAKSDGYREFENIGANNPNLNRFKTQFNPSLSTYVEVYRRDQRGKMAEWMYRNILNRGWLKRRVVPYLE</sequence>
<proteinExistence type="predicted"/>
<dbReference type="InterPro" id="IPR050644">
    <property type="entry name" value="PG_Glycine_Bridge_Synth"/>
</dbReference>
<dbReference type="InterPro" id="IPR016181">
    <property type="entry name" value="Acyl_CoA_acyltransferase"/>
</dbReference>
<dbReference type="PANTHER" id="PTHR36174">
    <property type="entry name" value="LIPID II:GLYCINE GLYCYLTRANSFERASE"/>
    <property type="match status" value="1"/>
</dbReference>
<organism evidence="2">
    <name type="scientific">hydrocarbon metagenome</name>
    <dbReference type="NCBI Taxonomy" id="938273"/>
    <lineage>
        <taxon>unclassified sequences</taxon>
        <taxon>metagenomes</taxon>
        <taxon>ecological metagenomes</taxon>
    </lineage>
</organism>
<dbReference type="Gene3D" id="3.40.630.30">
    <property type="match status" value="1"/>
</dbReference>
<dbReference type="InterPro" id="IPR038740">
    <property type="entry name" value="BioF2-like_GNAT_dom"/>
</dbReference>
<dbReference type="SUPFAM" id="SSF55729">
    <property type="entry name" value="Acyl-CoA N-acyltransferases (Nat)"/>
    <property type="match status" value="1"/>
</dbReference>
<gene>
    <name evidence="2" type="ORF">ASZ90_009947</name>
</gene>
<comment type="caution">
    <text evidence="2">The sequence shown here is derived from an EMBL/GenBank/DDBJ whole genome shotgun (WGS) entry which is preliminary data.</text>
</comment>
<reference evidence="2" key="1">
    <citation type="journal article" date="2015" name="Proc. Natl. Acad. Sci. U.S.A.">
        <title>Networks of energetic and metabolic interactions define dynamics in microbial communities.</title>
        <authorList>
            <person name="Embree M."/>
            <person name="Liu J.K."/>
            <person name="Al-Bassam M.M."/>
            <person name="Zengler K."/>
        </authorList>
    </citation>
    <scope>NUCLEOTIDE SEQUENCE</scope>
</reference>
<protein>
    <recommendedName>
        <fullName evidence="1">BioF2-like acetyltransferase domain-containing protein</fullName>
    </recommendedName>
</protein>
<accession>A0A0W8FHD7</accession>
<feature type="domain" description="BioF2-like acetyltransferase" evidence="1">
    <location>
        <begin position="167"/>
        <end position="289"/>
    </location>
</feature>
<evidence type="ECO:0000313" key="2">
    <source>
        <dbReference type="EMBL" id="KUG20316.1"/>
    </source>
</evidence>
<dbReference type="PANTHER" id="PTHR36174:SF1">
    <property type="entry name" value="LIPID II:GLYCINE GLYCYLTRANSFERASE"/>
    <property type="match status" value="1"/>
</dbReference>
<name>A0A0W8FHD7_9ZZZZ</name>
<evidence type="ECO:0000259" key="1">
    <source>
        <dbReference type="Pfam" id="PF13480"/>
    </source>
</evidence>
<dbReference type="Pfam" id="PF13480">
    <property type="entry name" value="Acetyltransf_6"/>
    <property type="match status" value="1"/>
</dbReference>
<dbReference type="AlphaFoldDB" id="A0A0W8FHD7"/>
<dbReference type="EMBL" id="LNQE01001204">
    <property type="protein sequence ID" value="KUG20316.1"/>
    <property type="molecule type" value="Genomic_DNA"/>
</dbReference>